<dbReference type="PANTHER" id="PTHR46237">
    <property type="entry name" value="CYTOCHROME B5 REDUCTASE 4 FAMILY MEMBER"/>
    <property type="match status" value="1"/>
</dbReference>
<dbReference type="SUPFAM" id="SSF55856">
    <property type="entry name" value="Cytochrome b5-like heme/steroid binding domain"/>
    <property type="match status" value="1"/>
</dbReference>
<dbReference type="SMART" id="SM01117">
    <property type="entry name" value="Cyt-b5"/>
    <property type="match status" value="1"/>
</dbReference>
<comment type="caution">
    <text evidence="6">The sequence shown here is derived from an EMBL/GenBank/DDBJ whole genome shotgun (WGS) entry which is preliminary data.</text>
</comment>
<dbReference type="Pfam" id="PF00173">
    <property type="entry name" value="Cyt-b5"/>
    <property type="match status" value="1"/>
</dbReference>
<dbReference type="InterPro" id="IPR036400">
    <property type="entry name" value="Cyt_B5-like_heme/steroid_sf"/>
</dbReference>
<evidence type="ECO:0000313" key="6">
    <source>
        <dbReference type="EMBL" id="TNV77252.1"/>
    </source>
</evidence>
<sequence>MAASAEPKKSPLSQKKQGGGEFYTIQDVMSHNRPTDAWTAVNGRVYDITDFLNRHPGGYSVISRAIGKDGSDVFKDGHPYSNSVSMLARFEIGRIKR</sequence>
<dbReference type="PRINTS" id="PR00363">
    <property type="entry name" value="CYTOCHROMEB5"/>
</dbReference>
<dbReference type="PANTHER" id="PTHR46237:SF1">
    <property type="entry name" value="CYTOCHROME B5 REDUCTASE 4"/>
    <property type="match status" value="1"/>
</dbReference>
<organism evidence="6 7">
    <name type="scientific">Halteria grandinella</name>
    <dbReference type="NCBI Taxonomy" id="5974"/>
    <lineage>
        <taxon>Eukaryota</taxon>
        <taxon>Sar</taxon>
        <taxon>Alveolata</taxon>
        <taxon>Ciliophora</taxon>
        <taxon>Intramacronucleata</taxon>
        <taxon>Spirotrichea</taxon>
        <taxon>Stichotrichia</taxon>
        <taxon>Sporadotrichida</taxon>
        <taxon>Halteriidae</taxon>
        <taxon>Halteria</taxon>
    </lineage>
</organism>
<gene>
    <name evidence="6" type="ORF">FGO68_gene14043</name>
</gene>
<reference evidence="6" key="1">
    <citation type="submission" date="2019-06" db="EMBL/GenBank/DDBJ databases">
        <authorList>
            <person name="Zheng W."/>
        </authorList>
    </citation>
    <scope>NUCLEOTIDE SEQUENCE</scope>
    <source>
        <strain evidence="6">QDHG01</strain>
    </source>
</reference>
<feature type="domain" description="Cytochrome b5 heme-binding" evidence="5">
    <location>
        <begin position="20"/>
        <end position="96"/>
    </location>
</feature>
<keyword evidence="7" id="KW-1185">Reference proteome</keyword>
<dbReference type="Proteomes" id="UP000785679">
    <property type="component" value="Unassembled WGS sequence"/>
</dbReference>
<dbReference type="InterPro" id="IPR018506">
    <property type="entry name" value="Cyt_B5_heme-BS"/>
</dbReference>
<evidence type="ECO:0000256" key="3">
    <source>
        <dbReference type="ARBA" id="ARBA00023004"/>
    </source>
</evidence>
<dbReference type="PROSITE" id="PS00191">
    <property type="entry name" value="CYTOCHROME_B5_1"/>
    <property type="match status" value="1"/>
</dbReference>
<dbReference type="GO" id="GO:0046872">
    <property type="term" value="F:metal ion binding"/>
    <property type="evidence" value="ECO:0007669"/>
    <property type="project" value="UniProtKB-UniRule"/>
</dbReference>
<evidence type="ECO:0000313" key="7">
    <source>
        <dbReference type="Proteomes" id="UP000785679"/>
    </source>
</evidence>
<dbReference type="OrthoDB" id="260519at2759"/>
<keyword evidence="3 4" id="KW-0408">Iron</keyword>
<dbReference type="GO" id="GO:0004128">
    <property type="term" value="F:cytochrome-b5 reductase activity, acting on NAD(P)H"/>
    <property type="evidence" value="ECO:0007669"/>
    <property type="project" value="TreeGrafter"/>
</dbReference>
<evidence type="ECO:0000256" key="1">
    <source>
        <dbReference type="ARBA" id="ARBA00022617"/>
    </source>
</evidence>
<name>A0A8J8T038_HALGN</name>
<dbReference type="InterPro" id="IPR051872">
    <property type="entry name" value="Cytochrome_b5/Flavoprotein_Rdt"/>
</dbReference>
<dbReference type="GO" id="GO:0005737">
    <property type="term" value="C:cytoplasm"/>
    <property type="evidence" value="ECO:0007669"/>
    <property type="project" value="TreeGrafter"/>
</dbReference>
<comment type="similarity">
    <text evidence="4">Belongs to the cytochrome b5 family.</text>
</comment>
<evidence type="ECO:0000256" key="4">
    <source>
        <dbReference type="RuleBase" id="RU362121"/>
    </source>
</evidence>
<dbReference type="AlphaFoldDB" id="A0A8J8T038"/>
<keyword evidence="1 4" id="KW-0349">Heme</keyword>
<dbReference type="GO" id="GO:0020037">
    <property type="term" value="F:heme binding"/>
    <property type="evidence" value="ECO:0007669"/>
    <property type="project" value="UniProtKB-UniRule"/>
</dbReference>
<evidence type="ECO:0000256" key="2">
    <source>
        <dbReference type="ARBA" id="ARBA00022723"/>
    </source>
</evidence>
<dbReference type="EMBL" id="RRYP01012229">
    <property type="protein sequence ID" value="TNV77252.1"/>
    <property type="molecule type" value="Genomic_DNA"/>
</dbReference>
<protein>
    <recommendedName>
        <fullName evidence="5">Cytochrome b5 heme-binding domain-containing protein</fullName>
    </recommendedName>
</protein>
<keyword evidence="2 4" id="KW-0479">Metal-binding</keyword>
<dbReference type="InterPro" id="IPR001199">
    <property type="entry name" value="Cyt_B5-like_heme/steroid-bd"/>
</dbReference>
<evidence type="ECO:0000259" key="5">
    <source>
        <dbReference type="PROSITE" id="PS50255"/>
    </source>
</evidence>
<dbReference type="FunFam" id="3.10.120.10:FF:000007">
    <property type="entry name" value="Sulfite oxidase, mitochondrial"/>
    <property type="match status" value="1"/>
</dbReference>
<dbReference type="Gene3D" id="3.10.120.10">
    <property type="entry name" value="Cytochrome b5-like heme/steroid binding domain"/>
    <property type="match status" value="1"/>
</dbReference>
<accession>A0A8J8T038</accession>
<dbReference type="PROSITE" id="PS50255">
    <property type="entry name" value="CYTOCHROME_B5_2"/>
    <property type="match status" value="1"/>
</dbReference>
<proteinExistence type="inferred from homology"/>